<evidence type="ECO:0000256" key="3">
    <source>
        <dbReference type="ARBA" id="ARBA00022827"/>
    </source>
</evidence>
<dbReference type="InterPro" id="IPR036249">
    <property type="entry name" value="Thioredoxin-like_sf"/>
</dbReference>
<evidence type="ECO:0000313" key="7">
    <source>
        <dbReference type="EMBL" id="EIW79875.1"/>
    </source>
</evidence>
<evidence type="ECO:0000256" key="2">
    <source>
        <dbReference type="ARBA" id="ARBA00022630"/>
    </source>
</evidence>
<keyword evidence="3" id="KW-0274">FAD</keyword>
<dbReference type="AlphaFoldDB" id="A0A5M3MMF6"/>
<evidence type="ECO:0000259" key="6">
    <source>
        <dbReference type="Pfam" id="PF07976"/>
    </source>
</evidence>
<feature type="domain" description="FAD-binding" evidence="5">
    <location>
        <begin position="58"/>
        <end position="413"/>
    </location>
</feature>
<dbReference type="PRINTS" id="PR00420">
    <property type="entry name" value="RNGMNOXGNASE"/>
</dbReference>
<evidence type="ECO:0000256" key="4">
    <source>
        <dbReference type="ARBA" id="ARBA00023002"/>
    </source>
</evidence>
<keyword evidence="2" id="KW-0285">Flavoprotein</keyword>
<evidence type="ECO:0000256" key="1">
    <source>
        <dbReference type="ARBA" id="ARBA00007801"/>
    </source>
</evidence>
<dbReference type="Pfam" id="PF07976">
    <property type="entry name" value="Phe_hydrox_dim"/>
    <property type="match status" value="1"/>
</dbReference>
<dbReference type="KEGG" id="cput:CONPUDRAFT_83128"/>
<dbReference type="InterPro" id="IPR036188">
    <property type="entry name" value="FAD/NAD-bd_sf"/>
</dbReference>
<dbReference type="SUPFAM" id="SSF51905">
    <property type="entry name" value="FAD/NAD(P)-binding domain"/>
    <property type="match status" value="1"/>
</dbReference>
<name>A0A5M3MMF6_CONPW</name>
<comment type="similarity">
    <text evidence="1">Belongs to the PheA/TfdB FAD monooxygenase family.</text>
</comment>
<dbReference type="Gene3D" id="3.30.9.10">
    <property type="entry name" value="D-Amino Acid Oxidase, subunit A, domain 2"/>
    <property type="match status" value="1"/>
</dbReference>
<dbReference type="SUPFAM" id="SSF52833">
    <property type="entry name" value="Thioredoxin-like"/>
    <property type="match status" value="1"/>
</dbReference>
<protein>
    <recommendedName>
        <fullName evidence="9">FAD-binding domain-containing protein</fullName>
    </recommendedName>
</protein>
<dbReference type="PANTHER" id="PTHR43004:SF20">
    <property type="entry name" value="2-MONOOXYGENASE, PUTATIVE (AFU_ORTHOLOGUE AFUA_1G13660)-RELATED"/>
    <property type="match status" value="1"/>
</dbReference>
<sequence>MATSGFSADDYAAPYTLDHVNKSLPNTQGVNPIVTYPNLLNGTNCEKPVVADYQKRSEIDVLIIGAGPVGLTTAASLARQGVTLRILDKSPHPLVVGRADSLQPRTMEVLAQIGLGEEVFALGPRIEHTVVYKDGKKQIFAESHQSDPRECRWQGLHDVTQTEMEHALIRDLVRHDILVERPCTMTSYKFDESADPAVTHPITAEIINEATGEKETVKARYLVGSDGAHSIIRKSLPIEFNGIKTDLHWGIVDAVFETDFPHRWTFGTVLSSEHGGCLIIPRERDMVRLYAQLWPEPGQEFDHSKWGPEEVLAQLNKIFAPYYLKYASPVDWYAILTINERVASTFEYKDRIFLAGDSCHVHSAKGAFGMNTGIMDAHNLAWKLALLSRGIAKPSLLKTYDVERRENALRAVATSARYLRFVGNCTFENIDGTESSKLDDNVVKAEEGEDIHVAFFRQFAQENGRFLIGLDVDYRENAINKKVDPAISSARAGYRAPDPRVALSRDRSARLYDAFGRLDQFNLVVFASNLTGAVVPKLQAVEQYLASSKSFYAQYMKSDLFKIVLVVRGTPKLAEERIHQLPFFSQKAQVVYDDQLPVGIFGADAHALYGVSHEDGAVVVVRPDTWVGTAVPLEKVSSLESYFAEFLV</sequence>
<dbReference type="Gene3D" id="3.50.50.60">
    <property type="entry name" value="FAD/NAD(P)-binding domain"/>
    <property type="match status" value="1"/>
</dbReference>
<dbReference type="SUPFAM" id="SSF54373">
    <property type="entry name" value="FAD-linked reductases, C-terminal domain"/>
    <property type="match status" value="1"/>
</dbReference>
<dbReference type="OrthoDB" id="1716816at2759"/>
<evidence type="ECO:0000259" key="5">
    <source>
        <dbReference type="Pfam" id="PF01494"/>
    </source>
</evidence>
<evidence type="ECO:0008006" key="9">
    <source>
        <dbReference type="Google" id="ProtNLM"/>
    </source>
</evidence>
<organism evidence="7 8">
    <name type="scientific">Coniophora puteana (strain RWD-64-598)</name>
    <name type="common">Brown rot fungus</name>
    <dbReference type="NCBI Taxonomy" id="741705"/>
    <lineage>
        <taxon>Eukaryota</taxon>
        <taxon>Fungi</taxon>
        <taxon>Dikarya</taxon>
        <taxon>Basidiomycota</taxon>
        <taxon>Agaricomycotina</taxon>
        <taxon>Agaricomycetes</taxon>
        <taxon>Agaricomycetidae</taxon>
        <taxon>Boletales</taxon>
        <taxon>Coniophorineae</taxon>
        <taxon>Coniophoraceae</taxon>
        <taxon>Coniophora</taxon>
    </lineage>
</organism>
<dbReference type="InterPro" id="IPR038220">
    <property type="entry name" value="PHOX_C_sf"/>
</dbReference>
<dbReference type="RefSeq" id="XP_007770207.1">
    <property type="nucleotide sequence ID" value="XM_007772017.1"/>
</dbReference>
<dbReference type="PANTHER" id="PTHR43004">
    <property type="entry name" value="TRK SYSTEM POTASSIUM UPTAKE PROTEIN"/>
    <property type="match status" value="1"/>
</dbReference>
<comment type="caution">
    <text evidence="7">The sequence shown here is derived from an EMBL/GenBank/DDBJ whole genome shotgun (WGS) entry which is preliminary data.</text>
</comment>
<dbReference type="InterPro" id="IPR012941">
    <property type="entry name" value="Phe_hydrox_C_dim_dom"/>
</dbReference>
<dbReference type="GO" id="GO:0071949">
    <property type="term" value="F:FAD binding"/>
    <property type="evidence" value="ECO:0007669"/>
    <property type="project" value="InterPro"/>
</dbReference>
<dbReference type="OMA" id="TWPTLYD"/>
<accession>A0A5M3MMF6</accession>
<dbReference type="InterPro" id="IPR050641">
    <property type="entry name" value="RIFMO-like"/>
</dbReference>
<evidence type="ECO:0000313" key="8">
    <source>
        <dbReference type="Proteomes" id="UP000053558"/>
    </source>
</evidence>
<dbReference type="GeneID" id="19210530"/>
<gene>
    <name evidence="7" type="ORF">CONPUDRAFT_83128</name>
</gene>
<feature type="domain" description="Phenol hydroxylase-like C-terminal dimerisation" evidence="6">
    <location>
        <begin position="472"/>
        <end position="647"/>
    </location>
</feature>
<reference evidence="8" key="1">
    <citation type="journal article" date="2012" name="Science">
        <title>The Paleozoic origin of enzymatic lignin decomposition reconstructed from 31 fungal genomes.</title>
        <authorList>
            <person name="Floudas D."/>
            <person name="Binder M."/>
            <person name="Riley R."/>
            <person name="Barry K."/>
            <person name="Blanchette R.A."/>
            <person name="Henrissat B."/>
            <person name="Martinez A.T."/>
            <person name="Otillar R."/>
            <person name="Spatafora J.W."/>
            <person name="Yadav J.S."/>
            <person name="Aerts A."/>
            <person name="Benoit I."/>
            <person name="Boyd A."/>
            <person name="Carlson A."/>
            <person name="Copeland A."/>
            <person name="Coutinho P.M."/>
            <person name="de Vries R.P."/>
            <person name="Ferreira P."/>
            <person name="Findley K."/>
            <person name="Foster B."/>
            <person name="Gaskell J."/>
            <person name="Glotzer D."/>
            <person name="Gorecki P."/>
            <person name="Heitman J."/>
            <person name="Hesse C."/>
            <person name="Hori C."/>
            <person name="Igarashi K."/>
            <person name="Jurgens J.A."/>
            <person name="Kallen N."/>
            <person name="Kersten P."/>
            <person name="Kohler A."/>
            <person name="Kuees U."/>
            <person name="Kumar T.K.A."/>
            <person name="Kuo A."/>
            <person name="LaButti K."/>
            <person name="Larrondo L.F."/>
            <person name="Lindquist E."/>
            <person name="Ling A."/>
            <person name="Lombard V."/>
            <person name="Lucas S."/>
            <person name="Lundell T."/>
            <person name="Martin R."/>
            <person name="McLaughlin D.J."/>
            <person name="Morgenstern I."/>
            <person name="Morin E."/>
            <person name="Murat C."/>
            <person name="Nagy L.G."/>
            <person name="Nolan M."/>
            <person name="Ohm R.A."/>
            <person name="Patyshakuliyeva A."/>
            <person name="Rokas A."/>
            <person name="Ruiz-Duenas F.J."/>
            <person name="Sabat G."/>
            <person name="Salamov A."/>
            <person name="Samejima M."/>
            <person name="Schmutz J."/>
            <person name="Slot J.C."/>
            <person name="St John F."/>
            <person name="Stenlid J."/>
            <person name="Sun H."/>
            <person name="Sun S."/>
            <person name="Syed K."/>
            <person name="Tsang A."/>
            <person name="Wiebenga A."/>
            <person name="Young D."/>
            <person name="Pisabarro A."/>
            <person name="Eastwood D.C."/>
            <person name="Martin F."/>
            <person name="Cullen D."/>
            <person name="Grigoriev I.V."/>
            <person name="Hibbett D.S."/>
        </authorList>
    </citation>
    <scope>NUCLEOTIDE SEQUENCE [LARGE SCALE GENOMIC DNA]</scope>
    <source>
        <strain evidence="8">RWD-64-598 SS2</strain>
    </source>
</reference>
<dbReference type="GO" id="GO:0016709">
    <property type="term" value="F:oxidoreductase activity, acting on paired donors, with incorporation or reduction of molecular oxygen, NAD(P)H as one donor, and incorporation of one atom of oxygen"/>
    <property type="evidence" value="ECO:0007669"/>
    <property type="project" value="UniProtKB-ARBA"/>
</dbReference>
<dbReference type="EMBL" id="JH711580">
    <property type="protein sequence ID" value="EIW79875.1"/>
    <property type="molecule type" value="Genomic_DNA"/>
</dbReference>
<dbReference type="Gene3D" id="3.40.30.20">
    <property type="match status" value="1"/>
</dbReference>
<dbReference type="Proteomes" id="UP000053558">
    <property type="component" value="Unassembled WGS sequence"/>
</dbReference>
<dbReference type="InterPro" id="IPR002938">
    <property type="entry name" value="FAD-bd"/>
</dbReference>
<keyword evidence="4" id="KW-0560">Oxidoreductase</keyword>
<keyword evidence="8" id="KW-1185">Reference proteome</keyword>
<proteinExistence type="inferred from homology"/>
<dbReference type="Pfam" id="PF01494">
    <property type="entry name" value="FAD_binding_3"/>
    <property type="match status" value="1"/>
</dbReference>